<feature type="region of interest" description="Disordered" evidence="1">
    <location>
        <begin position="151"/>
        <end position="170"/>
    </location>
</feature>
<dbReference type="InterPro" id="IPR009922">
    <property type="entry name" value="DUF1457"/>
</dbReference>
<dbReference type="RefSeq" id="WP_169561552.1">
    <property type="nucleotide sequence ID" value="NZ_BSNF01000008.1"/>
</dbReference>
<evidence type="ECO:0000313" key="2">
    <source>
        <dbReference type="EMBL" id="GLQ07484.1"/>
    </source>
</evidence>
<evidence type="ECO:0008006" key="4">
    <source>
        <dbReference type="Google" id="ProtNLM"/>
    </source>
</evidence>
<keyword evidence="3" id="KW-1185">Reference proteome</keyword>
<proteinExistence type="predicted"/>
<dbReference type="EMBL" id="BSNF01000008">
    <property type="protein sequence ID" value="GLQ07484.1"/>
    <property type="molecule type" value="Genomic_DNA"/>
</dbReference>
<evidence type="ECO:0000313" key="3">
    <source>
        <dbReference type="Proteomes" id="UP001161409"/>
    </source>
</evidence>
<dbReference type="Pfam" id="PF07310">
    <property type="entry name" value="PAS_5"/>
    <property type="match status" value="1"/>
</dbReference>
<feature type="compositionally biased region" description="Basic and acidic residues" evidence="1">
    <location>
        <begin position="151"/>
        <end position="164"/>
    </location>
</feature>
<accession>A0ABQ5U6D6</accession>
<evidence type="ECO:0000256" key="1">
    <source>
        <dbReference type="SAM" id="MobiDB-lite"/>
    </source>
</evidence>
<organism evidence="2 3">
    <name type="scientific">Sneathiella chinensis</name>
    <dbReference type="NCBI Taxonomy" id="349750"/>
    <lineage>
        <taxon>Bacteria</taxon>
        <taxon>Pseudomonadati</taxon>
        <taxon>Pseudomonadota</taxon>
        <taxon>Alphaproteobacteria</taxon>
        <taxon>Sneathiellales</taxon>
        <taxon>Sneathiellaceae</taxon>
        <taxon>Sneathiella</taxon>
    </lineage>
</organism>
<reference evidence="2" key="2">
    <citation type="submission" date="2023-01" db="EMBL/GenBank/DDBJ databases">
        <title>Draft genome sequence of Sneathiella chinensis strain NBRC 103408.</title>
        <authorList>
            <person name="Sun Q."/>
            <person name="Mori K."/>
        </authorList>
    </citation>
    <scope>NUCLEOTIDE SEQUENCE</scope>
    <source>
        <strain evidence="2">NBRC 103408</strain>
    </source>
</reference>
<reference evidence="2" key="1">
    <citation type="journal article" date="2014" name="Int. J. Syst. Evol. Microbiol.">
        <title>Complete genome of a new Firmicutes species belonging to the dominant human colonic microbiota ('Ruminococcus bicirculans') reveals two chromosomes and a selective capacity to utilize plant glucans.</title>
        <authorList>
            <consortium name="NISC Comparative Sequencing Program"/>
            <person name="Wegmann U."/>
            <person name="Louis P."/>
            <person name="Goesmann A."/>
            <person name="Henrissat B."/>
            <person name="Duncan S.H."/>
            <person name="Flint H.J."/>
        </authorList>
    </citation>
    <scope>NUCLEOTIDE SEQUENCE</scope>
    <source>
        <strain evidence="2">NBRC 103408</strain>
    </source>
</reference>
<dbReference type="Proteomes" id="UP001161409">
    <property type="component" value="Unassembled WGS sequence"/>
</dbReference>
<protein>
    <recommendedName>
        <fullName evidence="4">PAS domain-containing protein</fullName>
    </recommendedName>
</protein>
<comment type="caution">
    <text evidence="2">The sequence shown here is derived from an EMBL/GenBank/DDBJ whole genome shotgun (WGS) entry which is preliminary data.</text>
</comment>
<name>A0ABQ5U6D6_9PROT</name>
<gene>
    <name evidence="2" type="ORF">GCM10007924_27050</name>
</gene>
<sequence length="170" mass="19377">MLHGDGFEHTTPIVKAGFDYWLSKTGGRSMPRWADINPAEMLPLLPHILVVHVQYDPLDFIERITGERIVERSACKTMNVNWRNCPEREPGSRMWTAFEEVVNRQEPSYQILAYSGPKKDYLKIEAIICPISDDGKTVIKTIAFVDHVDKADKDRFPNPPRDPDPDQGSA</sequence>